<keyword evidence="2" id="KW-1185">Reference proteome</keyword>
<evidence type="ECO:0000313" key="1">
    <source>
        <dbReference type="EMBL" id="RJG40262.1"/>
    </source>
</evidence>
<dbReference type="AlphaFoldDB" id="A0A418YBA0"/>
<name>A0A418YBA0_9GAMM</name>
<dbReference type="OrthoDB" id="6209966at2"/>
<dbReference type="EMBL" id="QZCH01000026">
    <property type="protein sequence ID" value="RJG40262.1"/>
    <property type="molecule type" value="Genomic_DNA"/>
</dbReference>
<reference evidence="1 2" key="1">
    <citation type="submission" date="2018-09" db="EMBL/GenBank/DDBJ databases">
        <authorList>
            <person name="Wang F."/>
        </authorList>
    </citation>
    <scope>NUCLEOTIDE SEQUENCE [LARGE SCALE GENOMIC DNA]</scope>
    <source>
        <strain evidence="1 2">PLHSC7-2</strain>
    </source>
</reference>
<evidence type="ECO:0000313" key="2">
    <source>
        <dbReference type="Proteomes" id="UP000283255"/>
    </source>
</evidence>
<accession>A0A418YBA0</accession>
<gene>
    <name evidence="1" type="ORF">D1Z90_16590</name>
</gene>
<protein>
    <submittedName>
        <fullName evidence="1">Uncharacterized protein</fullName>
    </submittedName>
</protein>
<sequence length="480" mass="54575">MAFSNSNTHSQQSSILSEQELALLTADPKPKDLNFAVYSYCPDLALQHITSHDYYDLATLLPALATSPRGIAVILSDRVSQQPLTDDLLQLLQKRKDINLFWYGEMPDMNLDIPAFTYCQSLASLENQLQAWQTRRQQIYQQWLARYPVTLVDHHDVANKQQLLTQCGVQTLTLTRASLPESTTEGAQLIIINLDLPDLRLIDLLTALSHQDQRPLFLLYGQISENLSRAVYAMVESYSFPVLACLTSVPDKRQWQKLFITLFSRLYLKHWLGQHSKMEGAFPVHRLSDKAMQSYLCMPSMSIEEIAALPSHQALHKILFIDSLYDWFPEGIKRVHRQQLAQTLNCSPDHIDILFNDTSKARPGNILFALLVMTRLAGSKVYWLVEREQDLSVDLLKGLPVSDILLSSPLSQLLLSKPTEELLSFIELAKDLNIRLGATLSKNQSATYGLHMYGIEFILDDRHSIEQLKQPTHLSLVAHQ</sequence>
<dbReference type="RefSeq" id="WP_119911915.1">
    <property type="nucleotide sequence ID" value="NZ_QZCH01000026.1"/>
</dbReference>
<comment type="caution">
    <text evidence="1">The sequence shown here is derived from an EMBL/GenBank/DDBJ whole genome shotgun (WGS) entry which is preliminary data.</text>
</comment>
<organism evidence="1 2">
    <name type="scientific">Motilimonas pumila</name>
    <dbReference type="NCBI Taxonomy" id="2303987"/>
    <lineage>
        <taxon>Bacteria</taxon>
        <taxon>Pseudomonadati</taxon>
        <taxon>Pseudomonadota</taxon>
        <taxon>Gammaproteobacteria</taxon>
        <taxon>Alteromonadales</taxon>
        <taxon>Alteromonadales genera incertae sedis</taxon>
        <taxon>Motilimonas</taxon>
    </lineage>
</organism>
<reference evidence="1 2" key="2">
    <citation type="submission" date="2019-01" db="EMBL/GenBank/DDBJ databases">
        <title>Motilimonas pumilus sp. nov., isolated from the gut of sea cucumber (Apostichopus japonicus).</title>
        <authorList>
            <person name="Wang F.-Q."/>
            <person name="Ren L.-H."/>
            <person name="Lin Y.-W."/>
            <person name="Sun G.-H."/>
            <person name="Du Z.-J."/>
            <person name="Zhao J.-X."/>
            <person name="Liu X.-J."/>
            <person name="Liu L.-J."/>
        </authorList>
    </citation>
    <scope>NUCLEOTIDE SEQUENCE [LARGE SCALE GENOMIC DNA]</scope>
    <source>
        <strain evidence="1 2">PLHSC7-2</strain>
    </source>
</reference>
<proteinExistence type="predicted"/>
<dbReference type="Proteomes" id="UP000283255">
    <property type="component" value="Unassembled WGS sequence"/>
</dbReference>